<dbReference type="RefSeq" id="WP_151666414.1">
    <property type="nucleotide sequence ID" value="NZ_WBVO01000001.1"/>
</dbReference>
<dbReference type="GO" id="GO:0016757">
    <property type="term" value="F:glycosyltransferase activity"/>
    <property type="evidence" value="ECO:0007669"/>
    <property type="project" value="UniProtKB-KW"/>
</dbReference>
<dbReference type="EMBL" id="WBVO01000001">
    <property type="protein sequence ID" value="KAB2814836.1"/>
    <property type="molecule type" value="Genomic_DNA"/>
</dbReference>
<comment type="caution">
    <text evidence="6">The sequence shown here is derived from an EMBL/GenBank/DDBJ whole genome shotgun (WGS) entry which is preliminary data.</text>
</comment>
<evidence type="ECO:0000259" key="5">
    <source>
        <dbReference type="Pfam" id="PF00535"/>
    </source>
</evidence>
<evidence type="ECO:0000313" key="6">
    <source>
        <dbReference type="EMBL" id="KAB2814836.1"/>
    </source>
</evidence>
<name>A0A6N6RMP0_9FLAO</name>
<feature type="transmembrane region" description="Helical" evidence="4">
    <location>
        <begin position="293"/>
        <end position="316"/>
    </location>
</feature>
<evidence type="ECO:0000256" key="2">
    <source>
        <dbReference type="ARBA" id="ARBA00022676"/>
    </source>
</evidence>
<evidence type="ECO:0000256" key="3">
    <source>
        <dbReference type="ARBA" id="ARBA00022679"/>
    </source>
</evidence>
<feature type="domain" description="Glycosyltransferase 2-like" evidence="5">
    <location>
        <begin position="51"/>
        <end position="176"/>
    </location>
</feature>
<dbReference type="Gene3D" id="3.90.550.10">
    <property type="entry name" value="Spore Coat Polysaccharide Biosynthesis Protein SpsA, Chain A"/>
    <property type="match status" value="1"/>
</dbReference>
<keyword evidence="7" id="KW-1185">Reference proteome</keyword>
<dbReference type="Proteomes" id="UP000468650">
    <property type="component" value="Unassembled WGS sequence"/>
</dbReference>
<dbReference type="AlphaFoldDB" id="A0A6N6RMP0"/>
<dbReference type="InterPro" id="IPR029044">
    <property type="entry name" value="Nucleotide-diphossugar_trans"/>
</dbReference>
<reference evidence="6 7" key="1">
    <citation type="submission" date="2019-09" db="EMBL/GenBank/DDBJ databases">
        <title>Genomes of family Cryomorphaceae.</title>
        <authorList>
            <person name="Bowman J.P."/>
        </authorList>
    </citation>
    <scope>NUCLEOTIDE SEQUENCE [LARGE SCALE GENOMIC DNA]</scope>
    <source>
        <strain evidence="6 7">LMG 25704</strain>
    </source>
</reference>
<feature type="transmembrane region" description="Helical" evidence="4">
    <location>
        <begin position="6"/>
        <end position="29"/>
    </location>
</feature>
<dbReference type="Pfam" id="PF00535">
    <property type="entry name" value="Glycos_transf_2"/>
    <property type="match status" value="1"/>
</dbReference>
<feature type="transmembrane region" description="Helical" evidence="4">
    <location>
        <begin position="352"/>
        <end position="371"/>
    </location>
</feature>
<accession>A0A6N6RMP0</accession>
<evidence type="ECO:0000256" key="4">
    <source>
        <dbReference type="SAM" id="Phobius"/>
    </source>
</evidence>
<dbReference type="PANTHER" id="PTHR43630:SF1">
    <property type="entry name" value="POLY-BETA-1,6-N-ACETYL-D-GLUCOSAMINE SYNTHASE"/>
    <property type="match status" value="1"/>
</dbReference>
<evidence type="ECO:0000313" key="7">
    <source>
        <dbReference type="Proteomes" id="UP000468650"/>
    </source>
</evidence>
<proteinExistence type="inferred from homology"/>
<dbReference type="SUPFAM" id="SSF53448">
    <property type="entry name" value="Nucleotide-diphospho-sugar transferases"/>
    <property type="match status" value="1"/>
</dbReference>
<dbReference type="CDD" id="cd06439">
    <property type="entry name" value="CESA_like_1"/>
    <property type="match status" value="1"/>
</dbReference>
<organism evidence="6 7">
    <name type="scientific">Phaeocystidibacter luteus</name>
    <dbReference type="NCBI Taxonomy" id="911197"/>
    <lineage>
        <taxon>Bacteria</taxon>
        <taxon>Pseudomonadati</taxon>
        <taxon>Bacteroidota</taxon>
        <taxon>Flavobacteriia</taxon>
        <taxon>Flavobacteriales</taxon>
        <taxon>Phaeocystidibacteraceae</taxon>
        <taxon>Phaeocystidibacter</taxon>
    </lineage>
</organism>
<dbReference type="PANTHER" id="PTHR43630">
    <property type="entry name" value="POLY-BETA-1,6-N-ACETYL-D-GLUCOSAMINE SYNTHASE"/>
    <property type="match status" value="1"/>
</dbReference>
<sequence>MEVLFWILLALVVYTYLGFAVITAFWIVLRELLFGKRKLAEKGEFLPEVTLVIPAWNEADEIEAKVANSLKLNYPKEKLRIVFITDGSNDGTPDVVRKFEPDVECMHIDDRGGKSAAENRAMKSVTSPYVVFCDANTQLDPEAIQYIVRHYKDPKVGGVSGEKRVLAADGVENKEGLYWKYESTLKKLDARLYSIVGAAGELVSFRTDLWTDLEKDTILDDFMESLRICAKGYRFAYEPLAIASELPSANVKEELKRKVRIAAGGWQSMSRLPQLWRFWKHPRLTFSYVSHRVLRWSITAFALPVLLVVNLLLFNSGEVFEWLLYGQLAFYLAALLGYFSSSKGVRIPLVGVFYYFCVMNYAVIAGFFRWAKGGQKAQWERSKRMKS</sequence>
<dbReference type="InterPro" id="IPR001173">
    <property type="entry name" value="Glyco_trans_2-like"/>
</dbReference>
<evidence type="ECO:0000256" key="1">
    <source>
        <dbReference type="ARBA" id="ARBA00006739"/>
    </source>
</evidence>
<protein>
    <submittedName>
        <fullName evidence="6">Glycosyltransferase family 2 protein</fullName>
    </submittedName>
</protein>
<keyword evidence="2" id="KW-0328">Glycosyltransferase</keyword>
<comment type="similarity">
    <text evidence="1">Belongs to the glycosyltransferase 2 family.</text>
</comment>
<keyword evidence="4" id="KW-0472">Membrane</keyword>
<feature type="transmembrane region" description="Helical" evidence="4">
    <location>
        <begin position="322"/>
        <end position="340"/>
    </location>
</feature>
<gene>
    <name evidence="6" type="ORF">F8C67_03550</name>
</gene>
<dbReference type="OrthoDB" id="9766971at2"/>
<keyword evidence="4" id="KW-0812">Transmembrane</keyword>
<keyword evidence="3 6" id="KW-0808">Transferase</keyword>
<keyword evidence="4" id="KW-1133">Transmembrane helix</keyword>